<feature type="compositionally biased region" description="Basic and acidic residues" evidence="1">
    <location>
        <begin position="933"/>
        <end position="943"/>
    </location>
</feature>
<comment type="caution">
    <text evidence="2">The sequence shown here is derived from an EMBL/GenBank/DDBJ whole genome shotgun (WGS) entry which is preliminary data.</text>
</comment>
<feature type="compositionally biased region" description="Basic residues" evidence="1">
    <location>
        <begin position="956"/>
        <end position="973"/>
    </location>
</feature>
<dbReference type="AlphaFoldDB" id="A0AAW1RQ46"/>
<dbReference type="EMBL" id="JALJOS010000008">
    <property type="protein sequence ID" value="KAK9835773.1"/>
    <property type="molecule type" value="Genomic_DNA"/>
</dbReference>
<feature type="compositionally biased region" description="Polar residues" evidence="1">
    <location>
        <begin position="289"/>
        <end position="306"/>
    </location>
</feature>
<feature type="compositionally biased region" description="Polar residues" evidence="1">
    <location>
        <begin position="390"/>
        <end position="408"/>
    </location>
</feature>
<proteinExistence type="predicted"/>
<feature type="compositionally biased region" description="Polar residues" evidence="1">
    <location>
        <begin position="29"/>
        <end position="44"/>
    </location>
</feature>
<feature type="region of interest" description="Disordered" evidence="1">
    <location>
        <begin position="659"/>
        <end position="806"/>
    </location>
</feature>
<feature type="region of interest" description="Disordered" evidence="1">
    <location>
        <begin position="453"/>
        <end position="622"/>
    </location>
</feature>
<feature type="compositionally biased region" description="Polar residues" evidence="1">
    <location>
        <begin position="704"/>
        <end position="717"/>
    </location>
</feature>
<feature type="compositionally biased region" description="Basic and acidic residues" evidence="1">
    <location>
        <begin position="520"/>
        <end position="544"/>
    </location>
</feature>
<feature type="region of interest" description="Disordered" evidence="1">
    <location>
        <begin position="870"/>
        <end position="891"/>
    </location>
</feature>
<feature type="region of interest" description="Disordered" evidence="1">
    <location>
        <begin position="75"/>
        <end position="153"/>
    </location>
</feature>
<feature type="compositionally biased region" description="Basic residues" evidence="1">
    <location>
        <begin position="1008"/>
        <end position="1019"/>
    </location>
</feature>
<feature type="compositionally biased region" description="Low complexity" evidence="1">
    <location>
        <begin position="245"/>
        <end position="262"/>
    </location>
</feature>
<reference evidence="2 3" key="1">
    <citation type="journal article" date="2024" name="Nat. Commun.">
        <title>Phylogenomics reveals the evolutionary origins of lichenization in chlorophyte algae.</title>
        <authorList>
            <person name="Puginier C."/>
            <person name="Libourel C."/>
            <person name="Otte J."/>
            <person name="Skaloud P."/>
            <person name="Haon M."/>
            <person name="Grisel S."/>
            <person name="Petersen M."/>
            <person name="Berrin J.G."/>
            <person name="Delaux P.M."/>
            <person name="Dal Grande F."/>
            <person name="Keller J."/>
        </authorList>
    </citation>
    <scope>NUCLEOTIDE SEQUENCE [LARGE SCALE GENOMIC DNA]</scope>
    <source>
        <strain evidence="2 3">SAG 2145</strain>
    </source>
</reference>
<feature type="compositionally biased region" description="Low complexity" evidence="1">
    <location>
        <begin position="471"/>
        <end position="481"/>
    </location>
</feature>
<keyword evidence="3" id="KW-1185">Reference proteome</keyword>
<feature type="region of interest" description="Disordered" evidence="1">
    <location>
        <begin position="926"/>
        <end position="1027"/>
    </location>
</feature>
<feature type="region of interest" description="Disordered" evidence="1">
    <location>
        <begin position="25"/>
        <end position="44"/>
    </location>
</feature>
<evidence type="ECO:0000256" key="1">
    <source>
        <dbReference type="SAM" id="MobiDB-lite"/>
    </source>
</evidence>
<protein>
    <submittedName>
        <fullName evidence="2">Uncharacterized protein</fullName>
    </submittedName>
</protein>
<feature type="compositionally biased region" description="Basic and acidic residues" evidence="1">
    <location>
        <begin position="974"/>
        <end position="986"/>
    </location>
</feature>
<accession>A0AAW1RQ46</accession>
<gene>
    <name evidence="2" type="ORF">WJX74_007624</name>
</gene>
<evidence type="ECO:0000313" key="2">
    <source>
        <dbReference type="EMBL" id="KAK9835773.1"/>
    </source>
</evidence>
<feature type="compositionally biased region" description="Polar residues" evidence="1">
    <location>
        <begin position="458"/>
        <end position="470"/>
    </location>
</feature>
<feature type="region of interest" description="Disordered" evidence="1">
    <location>
        <begin position="168"/>
        <end position="202"/>
    </location>
</feature>
<evidence type="ECO:0000313" key="3">
    <source>
        <dbReference type="Proteomes" id="UP001438707"/>
    </source>
</evidence>
<feature type="compositionally biased region" description="Acidic residues" evidence="1">
    <location>
        <begin position="595"/>
        <end position="605"/>
    </location>
</feature>
<feature type="region of interest" description="Disordered" evidence="1">
    <location>
        <begin position="217"/>
        <end position="436"/>
    </location>
</feature>
<feature type="compositionally biased region" description="Polar residues" evidence="1">
    <location>
        <begin position="87"/>
        <end position="122"/>
    </location>
</feature>
<feature type="compositionally biased region" description="Polar residues" evidence="1">
    <location>
        <begin position="174"/>
        <end position="195"/>
    </location>
</feature>
<name>A0AAW1RQ46_9CHLO</name>
<organism evidence="2 3">
    <name type="scientific">Apatococcus lobatus</name>
    <dbReference type="NCBI Taxonomy" id="904363"/>
    <lineage>
        <taxon>Eukaryota</taxon>
        <taxon>Viridiplantae</taxon>
        <taxon>Chlorophyta</taxon>
        <taxon>core chlorophytes</taxon>
        <taxon>Trebouxiophyceae</taxon>
        <taxon>Chlorellales</taxon>
        <taxon>Chlorellaceae</taxon>
        <taxon>Apatococcus</taxon>
    </lineage>
</organism>
<sequence>MPALTSTAAAAALGWGRRHFQHQKGVHAQASSSAQQTVPATVSQGLADQPRRALMLHDTSSARPGIDAAASLPMHKTQAAHDLASAQHLSESAQQTRCTEQQPQVPDEQLQNVRQAVNPSSIHKQEQKQQQQQRSKSPGAPLLKTCSDTSDEDDDDFAALDCLPKVPARLSGFNDRNSPALSAARSNSIQAQSSDVGDLDALDDLPTRRIPAFKPRMRPILPSSTSKAGGAAPIALIPVGPHSDPGQPAPGRQQGAGNAAQPKHLHQHQPPSRGGQQAPAVSTAYGLSYGNSAGQSSQTHSGNIRQIQRPCASRFIPPRKVGPPQVSQAAVLDASPSGQPPASDIRSTTAAAMEPPAPIKLDRDAFAGSSTPGPDKPALPGPRSMANEPSLLQKQQLAKSYQPRSQQAAVHLHGQDAEHEMALMGKGQAVKSRLAAGPPLARRRLVKAAQLPLPDTQVYEQPGSSPFHQISPNAASPPSSAKPHDATAQTNQREKSPVIYPQGGTDGNGPGRMFSPGAADGKRQRRWSDPADDTHQSHPSEDKGPSAAPCSPALSEPASVGHQLASTEALTPQDEHFLSSRRKRPRAPLQRLFEPPDEMLGDADDPWMSASQCEAKRKQAAEDAEEAELLDLAPGFSRRNTCRAATADLSDEALTALIQQGSPAPLPTLQQVGHADDNGKEPAPVQHRQQAGDKGKARAANPFVSASSALLQKQGSRLQHPPAQRTAKTASAEPVGMEDLRSLLQPPARPLGHPENQRQHGQFRQPRPVARPEIPKAHALQARASRWHASAKSRPGPSAPTPENAELDYMSEGVEVLEVDDNDDDFGGPHPSRRHWASIRDDMGLDSNQRQATGQPMAATNGDGIIDLEADEDRPSSICTSRSEGRPLPGPPWWHRFPHFTPLAALQNNRDPRSGALAHVDFVSQFSSAPSPEGHDMHPDAARPSHGSSYSGGAKGRGRRKTARRKQSKKHKAPKESGRWVTEHTDGGSIKVFVTPDGIKHTGQAAWRKSKPKRAKTYAKSKLSFPK</sequence>
<dbReference type="Proteomes" id="UP001438707">
    <property type="component" value="Unassembled WGS sequence"/>
</dbReference>